<comment type="caution">
    <text evidence="5">The sequence shown here is derived from an EMBL/GenBank/DDBJ whole genome shotgun (WGS) entry which is preliminary data.</text>
</comment>
<dbReference type="PANTHER" id="PTHR22702">
    <property type="entry name" value="PROTEASE-ASSOCIATED DOMAIN-CONTAINING PROTEIN"/>
    <property type="match status" value="1"/>
</dbReference>
<feature type="domain" description="F-box" evidence="4">
    <location>
        <begin position="28"/>
        <end position="72"/>
    </location>
</feature>
<dbReference type="Gene3D" id="3.50.30.30">
    <property type="match status" value="2"/>
</dbReference>
<name>A0A397BRJ3_APHAT</name>
<dbReference type="Pfam" id="PF08561">
    <property type="entry name" value="Ribosomal_L37"/>
    <property type="match status" value="1"/>
</dbReference>
<keyword evidence="2" id="KW-0325">Glycoprotein</keyword>
<dbReference type="AlphaFoldDB" id="A0A397BRJ3"/>
<dbReference type="SUPFAM" id="SSF81383">
    <property type="entry name" value="F-box domain"/>
    <property type="match status" value="1"/>
</dbReference>
<dbReference type="InterPro" id="IPR001810">
    <property type="entry name" value="F-box_dom"/>
</dbReference>
<accession>A0A397BRJ3</accession>
<dbReference type="Proteomes" id="UP000266239">
    <property type="component" value="Unassembled WGS sequence"/>
</dbReference>
<dbReference type="VEuPathDB" id="FungiDB:H257_01112"/>
<dbReference type="InterPro" id="IPR013870">
    <property type="entry name" value="Ribosomal_mL54"/>
</dbReference>
<dbReference type="InterPro" id="IPR036047">
    <property type="entry name" value="F-box-like_dom_sf"/>
</dbReference>
<evidence type="ECO:0000256" key="3">
    <source>
        <dbReference type="SAM" id="MobiDB-lite"/>
    </source>
</evidence>
<dbReference type="Pfam" id="PF02225">
    <property type="entry name" value="PA"/>
    <property type="match status" value="2"/>
</dbReference>
<dbReference type="EMBL" id="QUTA01004140">
    <property type="protein sequence ID" value="RHY20938.1"/>
    <property type="molecule type" value="Genomic_DNA"/>
</dbReference>
<keyword evidence="1" id="KW-0732">Signal</keyword>
<protein>
    <recommendedName>
        <fullName evidence="4">F-box domain-containing protein</fullName>
    </recommendedName>
</protein>
<sequence length="1241" mass="138669">MVSTAKRPASGEDVQHAVKRKREQGGKSTTFKSLPPELVLSVLQYLDGRSIVVLSSTCRYLKVTLEVMWATLFNGYIGVCPNLHAASWKEYLKRMFCAKERRCFVCLEKNSPSIRPWKFVNLCNDHRKHCTKSVLISKSYAKEQFSLNDVDMAPLQFIVRAFAFDPNQRWITEFCLSNDPTLTPAIAYSRYYIAKQRQDDIKQLCHNGSLNCPDKMLDVFQDIIDTFVEHGEVVLGFGKCINRPADVARILASCYVRLGEITSQMSPGSNPADDVQAMRAVLVISPYKTFVFDGVVTFLGATFVGAQKLVWHYIEAAKKCSTLEAKLLQKLKQSGSVRFPARGFLLDAVNSNKSCKSTLASLVQVVYQEWLRRDALVGACDNTDALDAPSYDQFVRDGYATLDGACYSSAKSLVHAVGMVKRQHACRRDALFAALKARGVLCHDVQMYHRCVFRWANEYVETGHIPFDYAIETTSTYLCNQDRVWKSMKYFGVARDQLRIRPESSSWSLLQEFIVSGSICLDGEYISSANGLVLYLLYVEKWPCHLYLDAILKHVIVSACTNYGIGNTVPRSAFDAMVEMRAELAVKMDAESFTNTMKIARRVVATYVSTCYQKFERSKRLHEALVSRKWPEISYANLELRHIYVKNGLPCFCGIEVSTLDQLADTLVKMHVSSIHRANALDTCLLDMGIPTWTPTLNRSMRLLSSQFVQYGVATVTKDFVLTSANCVGQNILSSPEYKRQMSLWRLAQQQQIDVVAALAEVGDFVNQVVLDWISRGVVHTSHKHGGTINSVDGILEFLVDHYRPKSPPFWGRIYLRHGVAPLQYFRDSYGGSISGDEWQFVTPLDTLGCSAFNASDRSLISNSSFVVLDRGVCSFEIKSRNVQAAGAAGLVIVSDTEEVVRPVAHVDQGEIDIPTVMVRKSGGDQIRVAVSRENVYGRLIPMTCPQSSVCGPHEPTHVQHLTSGVRGGLVHSTEKSDSDWEFLASTFGSPFLTQFLPLVEAVPSHACHTLDTAVVNQMVVIFTHDDRSCSFLTKVRANIPCCPMTLFHCFKVSNAQAAGAASVLLVHTGDGPLTRPFVADPWDAYNITIPSAMVSGKTARDLLRLRFPVTLKHDARVADAWERIASLKNLGRLTRGYAAPAAKAPAKAKDKKGGPKVVEEVVDVTKYAPVNILKDSTHPELKAREEYPEWLYTLLDPKPTLGELERKGYDNLESMTDKRRLIKLSYRKAIKEKNDSKSKK</sequence>
<evidence type="ECO:0000313" key="5">
    <source>
        <dbReference type="EMBL" id="RHY20938.1"/>
    </source>
</evidence>
<dbReference type="Pfam" id="PF12937">
    <property type="entry name" value="F-box-like"/>
    <property type="match status" value="1"/>
</dbReference>
<organism evidence="5 6">
    <name type="scientific">Aphanomyces astaci</name>
    <name type="common">Crayfish plague agent</name>
    <dbReference type="NCBI Taxonomy" id="112090"/>
    <lineage>
        <taxon>Eukaryota</taxon>
        <taxon>Sar</taxon>
        <taxon>Stramenopiles</taxon>
        <taxon>Oomycota</taxon>
        <taxon>Saprolegniomycetes</taxon>
        <taxon>Saprolegniales</taxon>
        <taxon>Verrucalvaceae</taxon>
        <taxon>Aphanomyces</taxon>
    </lineage>
</organism>
<evidence type="ECO:0000313" key="6">
    <source>
        <dbReference type="Proteomes" id="UP000266239"/>
    </source>
</evidence>
<dbReference type="InterPro" id="IPR003137">
    <property type="entry name" value="PA_domain"/>
</dbReference>
<dbReference type="CDD" id="cd09917">
    <property type="entry name" value="F-box_SF"/>
    <property type="match status" value="1"/>
</dbReference>
<evidence type="ECO:0000256" key="2">
    <source>
        <dbReference type="ARBA" id="ARBA00023180"/>
    </source>
</evidence>
<evidence type="ECO:0000259" key="4">
    <source>
        <dbReference type="PROSITE" id="PS50181"/>
    </source>
</evidence>
<dbReference type="VEuPathDB" id="FungiDB:H257_01110"/>
<gene>
    <name evidence="5" type="ORF">DYB25_000739</name>
</gene>
<reference evidence="5 6" key="1">
    <citation type="submission" date="2018-08" db="EMBL/GenBank/DDBJ databases">
        <title>Aphanomyces genome sequencing and annotation.</title>
        <authorList>
            <person name="Minardi D."/>
            <person name="Oidtmann B."/>
            <person name="Van Der Giezen M."/>
            <person name="Studholme D.J."/>
        </authorList>
    </citation>
    <scope>NUCLEOTIDE SEQUENCE [LARGE SCALE GENOMIC DNA]</scope>
    <source>
        <strain evidence="5 6">Yx</strain>
    </source>
</reference>
<feature type="region of interest" description="Disordered" evidence="3">
    <location>
        <begin position="1"/>
        <end position="30"/>
    </location>
</feature>
<dbReference type="CDD" id="cd00538">
    <property type="entry name" value="PA"/>
    <property type="match status" value="1"/>
</dbReference>
<evidence type="ECO:0000256" key="1">
    <source>
        <dbReference type="ARBA" id="ARBA00022729"/>
    </source>
</evidence>
<proteinExistence type="predicted"/>
<dbReference type="PANTHER" id="PTHR22702:SF1">
    <property type="entry name" value="PROTEASE-ASSOCIATED DOMAIN-CONTAINING PROTEIN 1"/>
    <property type="match status" value="1"/>
</dbReference>
<dbReference type="Gene3D" id="1.20.1280.50">
    <property type="match status" value="1"/>
</dbReference>
<dbReference type="PROSITE" id="PS50181">
    <property type="entry name" value="FBOX"/>
    <property type="match status" value="1"/>
</dbReference>